<gene>
    <name evidence="2" type="ORF">EI167_01770</name>
</gene>
<organism evidence="2 3">
    <name type="scientific">Pseudoalteromonas prydzensis</name>
    <dbReference type="NCBI Taxonomy" id="182141"/>
    <lineage>
        <taxon>Bacteria</taxon>
        <taxon>Pseudomonadati</taxon>
        <taxon>Pseudomonadota</taxon>
        <taxon>Gammaproteobacteria</taxon>
        <taxon>Alteromonadales</taxon>
        <taxon>Pseudoalteromonadaceae</taxon>
        <taxon>Pseudoalteromonas</taxon>
    </lineage>
</organism>
<keyword evidence="1" id="KW-1133">Transmembrane helix</keyword>
<evidence type="ECO:0000313" key="3">
    <source>
        <dbReference type="Proteomes" id="UP000707245"/>
    </source>
</evidence>
<evidence type="ECO:0000256" key="1">
    <source>
        <dbReference type="SAM" id="Phobius"/>
    </source>
</evidence>
<keyword evidence="3" id="KW-1185">Reference proteome</keyword>
<reference evidence="2 3" key="1">
    <citation type="submission" date="2020-07" db="EMBL/GenBank/DDBJ databases">
        <title>Halophilic bacteria isolated from french cheeses.</title>
        <authorList>
            <person name="Kothe C.I."/>
            <person name="Farah-Kraiem B."/>
            <person name="Renault P."/>
            <person name="Dridi B."/>
        </authorList>
    </citation>
    <scope>NUCLEOTIDE SEQUENCE [LARGE SCALE GENOMIC DNA]</scope>
    <source>
        <strain evidence="2 3">FME14</strain>
    </source>
</reference>
<accession>A0ABR9FH98</accession>
<sequence>MTKEQEVSTNIANNNVSINCKINQINNNHIVSISPTKSSWMTDYHLNIFFPTLLVIIGWRILYLNAKKLATRTESKAILDSIIKIYEEIDKLVVDFWLGDLTEQDPESYLMIIMAKFETLNNRTNDLHSRNVDIDKSALNEYYSALTLNCEYRNSITQSECTVLAQNILNTSRQNISNLYINYSKTYKPTYNIIKNFLHS</sequence>
<keyword evidence="1" id="KW-0812">Transmembrane</keyword>
<feature type="transmembrane region" description="Helical" evidence="1">
    <location>
        <begin position="44"/>
        <end position="63"/>
    </location>
</feature>
<keyword evidence="1" id="KW-0472">Membrane</keyword>
<dbReference type="RefSeq" id="WP_192540485.1">
    <property type="nucleotide sequence ID" value="NZ_JBQDLW010000084.1"/>
</dbReference>
<evidence type="ECO:0000313" key="2">
    <source>
        <dbReference type="EMBL" id="MBE0456196.1"/>
    </source>
</evidence>
<dbReference type="Proteomes" id="UP000707245">
    <property type="component" value="Unassembled WGS sequence"/>
</dbReference>
<comment type="caution">
    <text evidence="2">The sequence shown here is derived from an EMBL/GenBank/DDBJ whole genome shotgun (WGS) entry which is preliminary data.</text>
</comment>
<dbReference type="EMBL" id="RRZA01000003">
    <property type="protein sequence ID" value="MBE0456196.1"/>
    <property type="molecule type" value="Genomic_DNA"/>
</dbReference>
<name>A0ABR9FH98_9GAMM</name>
<protein>
    <submittedName>
        <fullName evidence="2">Uncharacterized protein</fullName>
    </submittedName>
</protein>
<proteinExistence type="predicted"/>